<accession>A0A7U9XVP3</accession>
<dbReference type="KEGG" id="manr:MPAN_013750"/>
<dbReference type="EMBL" id="AP024412">
    <property type="protein sequence ID" value="BCR36482.1"/>
    <property type="molecule type" value="Genomic_DNA"/>
</dbReference>
<dbReference type="Proteomes" id="UP000620133">
    <property type="component" value="Chromosome"/>
</dbReference>
<dbReference type="RefSeq" id="WP_176239905.1">
    <property type="nucleotide sequence ID" value="NZ_AP024412.1"/>
</dbReference>
<keyword evidence="2" id="KW-1185">Reference proteome</keyword>
<organism evidence="1 2">
    <name type="scientific">Mariniplasma anaerobium</name>
    <dbReference type="NCBI Taxonomy" id="2735436"/>
    <lineage>
        <taxon>Bacteria</taxon>
        <taxon>Bacillati</taxon>
        <taxon>Mycoplasmatota</taxon>
        <taxon>Mollicutes</taxon>
        <taxon>Acholeplasmatales</taxon>
        <taxon>Acholeplasmataceae</taxon>
        <taxon>Mariniplasma</taxon>
    </lineage>
</organism>
<dbReference type="PANTHER" id="PTHR36111:SF2">
    <property type="entry name" value="INNER MEMBRANE PROTEIN"/>
    <property type="match status" value="1"/>
</dbReference>
<dbReference type="Pfam" id="PF04474">
    <property type="entry name" value="DUF554"/>
    <property type="match status" value="1"/>
</dbReference>
<sequence>MGTIINAAAIIVATFLGIIFKKGLSEKIQKSIMFTLGLGLTCLALGWFIKDFIVIEDGALSTQGDLLIIISLVIGVIIGEWIDIDKRLNDFVFKVEKKYNLPPLAKGFISATLIFCVGAMAITGAIQDGLGLGMTTLIIKSVLDFITAMVLASFLGIGVIFSAISVLVYQGSITILARYLSDYATPEIISSLSMIGSILLVAIGINFMEIKKIKVANLLPALLMPIIYYVVLMIF</sequence>
<dbReference type="InterPro" id="IPR007563">
    <property type="entry name" value="DUF554"/>
</dbReference>
<protein>
    <submittedName>
        <fullName evidence="1">Membrane protein</fullName>
    </submittedName>
</protein>
<dbReference type="PANTHER" id="PTHR36111">
    <property type="entry name" value="INNER MEMBRANE PROTEIN-RELATED"/>
    <property type="match status" value="1"/>
</dbReference>
<reference evidence="1" key="1">
    <citation type="submission" date="2021-01" db="EMBL/GenBank/DDBJ databases">
        <title>Draft genome sequence of Acholeplasmataceae bacterium strain Mahy22.</title>
        <authorList>
            <person name="Watanabe M."/>
            <person name="Kojima H."/>
            <person name="Fukui M."/>
        </authorList>
    </citation>
    <scope>NUCLEOTIDE SEQUENCE</scope>
    <source>
        <strain evidence="1">Mahy22</strain>
    </source>
</reference>
<dbReference type="AlphaFoldDB" id="A0A7U9XVP3"/>
<proteinExistence type="predicted"/>
<gene>
    <name evidence="1" type="ORF">MPAN_013750</name>
</gene>
<evidence type="ECO:0000313" key="2">
    <source>
        <dbReference type="Proteomes" id="UP000620133"/>
    </source>
</evidence>
<evidence type="ECO:0000313" key="1">
    <source>
        <dbReference type="EMBL" id="BCR36482.1"/>
    </source>
</evidence>
<name>A0A7U9XVP3_9MOLU</name>